<accession>A0ABR8VEA8</accession>
<dbReference type="Gene3D" id="3.40.50.360">
    <property type="match status" value="1"/>
</dbReference>
<gene>
    <name evidence="2" type="ORF">H9626_12710</name>
</gene>
<dbReference type="Proteomes" id="UP000616346">
    <property type="component" value="Unassembled WGS sequence"/>
</dbReference>
<dbReference type="EMBL" id="JACSPQ010000019">
    <property type="protein sequence ID" value="MBD8003063.1"/>
    <property type="molecule type" value="Genomic_DNA"/>
</dbReference>
<dbReference type="Gene3D" id="3.30.70.20">
    <property type="match status" value="1"/>
</dbReference>
<dbReference type="PANTHER" id="PTHR43122">
    <property type="entry name" value="FERREDOXIN SUBUNIT OF PYRUVATE:FLAVODOXIN OXIDOREDUCTASE-RELATED"/>
    <property type="match status" value="1"/>
</dbReference>
<dbReference type="InterPro" id="IPR017896">
    <property type="entry name" value="4Fe4S_Fe-S-bd"/>
</dbReference>
<dbReference type="PROSITE" id="PS51379">
    <property type="entry name" value="4FE4S_FER_2"/>
    <property type="match status" value="2"/>
</dbReference>
<keyword evidence="3" id="KW-1185">Reference proteome</keyword>
<protein>
    <submittedName>
        <fullName evidence="2">4Fe-4S binding protein</fullName>
    </submittedName>
</protein>
<dbReference type="PANTHER" id="PTHR43122:SF1">
    <property type="entry name" value="IRON-SULFUR-BINDING PROTEIN"/>
    <property type="match status" value="1"/>
</dbReference>
<sequence>MNTYTTTQLVFFSPTHTSAKIARAVGEGIGMGRRIETDLTLDEDLTPIEIRDALTVIAVPVYGGRVAPVALQRLKRLRGINAPAILITVYGNRDYEDALLELRDTAVELGFMPLSAAAFIGEHSYSTPARPIASGRPDASDLQKAECFGQDSWKKLCEVSSLPELFVKGNTPYKELKAGQPACPVCTENCFVCGECVEVCPTHAIRVSEDGSRIETDVNRCIKCCACVKVCPNEARIFDNPFAAILHERFNVRREPELFL</sequence>
<evidence type="ECO:0000313" key="2">
    <source>
        <dbReference type="EMBL" id="MBD8003063.1"/>
    </source>
</evidence>
<dbReference type="SUPFAM" id="SSF54862">
    <property type="entry name" value="4Fe-4S ferredoxins"/>
    <property type="match status" value="1"/>
</dbReference>
<proteinExistence type="predicted"/>
<dbReference type="SUPFAM" id="SSF52218">
    <property type="entry name" value="Flavoproteins"/>
    <property type="match status" value="1"/>
</dbReference>
<dbReference type="Pfam" id="PF12838">
    <property type="entry name" value="Fer4_7"/>
    <property type="match status" value="1"/>
</dbReference>
<feature type="domain" description="4Fe-4S ferredoxin-type" evidence="1">
    <location>
        <begin position="181"/>
        <end position="210"/>
    </location>
</feature>
<evidence type="ECO:0000313" key="3">
    <source>
        <dbReference type="Proteomes" id="UP000616346"/>
    </source>
</evidence>
<evidence type="ECO:0000259" key="1">
    <source>
        <dbReference type="PROSITE" id="PS51379"/>
    </source>
</evidence>
<organism evidence="2 3">
    <name type="scientific">Phocaeicola faecium</name>
    <dbReference type="NCBI Taxonomy" id="2762213"/>
    <lineage>
        <taxon>Bacteria</taxon>
        <taxon>Pseudomonadati</taxon>
        <taxon>Bacteroidota</taxon>
        <taxon>Bacteroidia</taxon>
        <taxon>Bacteroidales</taxon>
        <taxon>Bacteroidaceae</taxon>
        <taxon>Phocaeicola</taxon>
    </lineage>
</organism>
<dbReference type="RefSeq" id="WP_191710719.1">
    <property type="nucleotide sequence ID" value="NZ_JACSPQ010000019.1"/>
</dbReference>
<name>A0ABR8VEA8_9BACT</name>
<comment type="caution">
    <text evidence="2">The sequence shown here is derived from an EMBL/GenBank/DDBJ whole genome shotgun (WGS) entry which is preliminary data.</text>
</comment>
<feature type="domain" description="4Fe-4S ferredoxin-type" evidence="1">
    <location>
        <begin position="212"/>
        <end position="241"/>
    </location>
</feature>
<dbReference type="InterPro" id="IPR029039">
    <property type="entry name" value="Flavoprotein-like_sf"/>
</dbReference>
<reference evidence="2 3" key="1">
    <citation type="submission" date="2020-08" db="EMBL/GenBank/DDBJ databases">
        <title>A Genomic Blueprint of the Chicken Gut Microbiome.</title>
        <authorList>
            <person name="Gilroy R."/>
            <person name="Ravi A."/>
            <person name="Getino M."/>
            <person name="Pursley I."/>
            <person name="Horton D.L."/>
            <person name="Alikhan N.-F."/>
            <person name="Baker D."/>
            <person name="Gharbi K."/>
            <person name="Hall N."/>
            <person name="Watson M."/>
            <person name="Adriaenssens E.M."/>
            <person name="Foster-Nyarko E."/>
            <person name="Jarju S."/>
            <person name="Secka A."/>
            <person name="Antonio M."/>
            <person name="Oren A."/>
            <person name="Chaudhuri R."/>
            <person name="La Ragione R.M."/>
            <person name="Hildebrand F."/>
            <person name="Pallen M.J."/>
        </authorList>
    </citation>
    <scope>NUCLEOTIDE SEQUENCE [LARGE SCALE GENOMIC DNA]</scope>
    <source>
        <strain evidence="2 3">Sa1YUN3</strain>
    </source>
</reference>